<accession>A0ACC1PJS3</accession>
<evidence type="ECO:0000313" key="2">
    <source>
        <dbReference type="Proteomes" id="UP001143856"/>
    </source>
</evidence>
<protein>
    <submittedName>
        <fullName evidence="1">Uncharacterized protein</fullName>
    </submittedName>
</protein>
<reference evidence="1" key="1">
    <citation type="submission" date="2022-10" db="EMBL/GenBank/DDBJ databases">
        <title>Genome Sequence of Xylaria curta.</title>
        <authorList>
            <person name="Buettner E."/>
        </authorList>
    </citation>
    <scope>NUCLEOTIDE SEQUENCE</scope>
    <source>
        <strain evidence="1">Babe10</strain>
    </source>
</reference>
<dbReference type="Proteomes" id="UP001143856">
    <property type="component" value="Unassembled WGS sequence"/>
</dbReference>
<sequence>MAALFGAAHRNWLLSHPSTVPKSSKPLVFGILGAADIGPPAIILPAKSHEDVIIQTVAARDPAKATMYARKYGIQHVAKTYQDVLDDPNINCVYIPLPNGLHYVWAQRALKAGKHVLLEKPSVNNSTEAERLFLPPTPAPPSSPSASTQPVLLEAVHSLFHPAWALFMSHVTPSAVASAKSSLWVPRWFFGPDNIRYNFELGGGALMDLGSYTASALTRIFGSVAEECVDCETVPHAEADGRTVS</sequence>
<evidence type="ECO:0000313" key="1">
    <source>
        <dbReference type="EMBL" id="KAJ2994519.1"/>
    </source>
</evidence>
<organism evidence="1 2">
    <name type="scientific">Xylaria curta</name>
    <dbReference type="NCBI Taxonomy" id="42375"/>
    <lineage>
        <taxon>Eukaryota</taxon>
        <taxon>Fungi</taxon>
        <taxon>Dikarya</taxon>
        <taxon>Ascomycota</taxon>
        <taxon>Pezizomycotina</taxon>
        <taxon>Sordariomycetes</taxon>
        <taxon>Xylariomycetidae</taxon>
        <taxon>Xylariales</taxon>
        <taxon>Xylariaceae</taxon>
        <taxon>Xylaria</taxon>
    </lineage>
</organism>
<keyword evidence="2" id="KW-1185">Reference proteome</keyword>
<dbReference type="EMBL" id="JAPDGR010000169">
    <property type="protein sequence ID" value="KAJ2994519.1"/>
    <property type="molecule type" value="Genomic_DNA"/>
</dbReference>
<name>A0ACC1PJS3_9PEZI</name>
<gene>
    <name evidence="1" type="ORF">NUW58_g1537</name>
</gene>
<proteinExistence type="predicted"/>
<comment type="caution">
    <text evidence="1">The sequence shown here is derived from an EMBL/GenBank/DDBJ whole genome shotgun (WGS) entry which is preliminary data.</text>
</comment>